<dbReference type="EMBL" id="LK931336">
    <property type="protein sequence ID" value="CDZ85921.1"/>
    <property type="molecule type" value="Genomic_DNA"/>
</dbReference>
<dbReference type="PANTHER" id="PTHR35862">
    <property type="entry name" value="FELS-2 PROPHAGE PROTEIN"/>
    <property type="match status" value="1"/>
</dbReference>
<organism evidence="3">
    <name type="scientific">Citrobacter koseri</name>
    <name type="common">Citrobacter diversus</name>
    <dbReference type="NCBI Taxonomy" id="545"/>
    <lineage>
        <taxon>Bacteria</taxon>
        <taxon>Pseudomonadati</taxon>
        <taxon>Pseudomonadota</taxon>
        <taxon>Gammaproteobacteria</taxon>
        <taxon>Enterobacterales</taxon>
        <taxon>Enterobacteriaceae</taxon>
        <taxon>Citrobacter</taxon>
    </lineage>
</organism>
<feature type="domain" description="Baseplate J-like central" evidence="1">
    <location>
        <begin position="133"/>
        <end position="204"/>
    </location>
</feature>
<evidence type="ECO:0000313" key="3">
    <source>
        <dbReference type="EMBL" id="CDZ85921.1"/>
    </source>
</evidence>
<feature type="domain" description="Baseplate J-like C-terminal" evidence="2">
    <location>
        <begin position="214"/>
        <end position="291"/>
    </location>
</feature>
<proteinExistence type="predicted"/>
<dbReference type="PANTHER" id="PTHR35862:SF1">
    <property type="entry name" value="FELS-2 PROPHAGE PROTEIN"/>
    <property type="match status" value="1"/>
</dbReference>
<protein>
    <submittedName>
        <fullName evidence="3">Phage baseplate assembly protein J</fullName>
    </submittedName>
</protein>
<gene>
    <name evidence="3" type="primary">J</name>
    <name evidence="3" type="ORF">BN1086_04149</name>
</gene>
<dbReference type="PIRSF" id="PIRSF020481">
    <property type="entry name" value="BAP"/>
    <property type="match status" value="1"/>
</dbReference>
<dbReference type="Pfam" id="PF26079">
    <property type="entry name" value="Baseplate_J_C"/>
    <property type="match status" value="1"/>
</dbReference>
<sequence length="298" mass="31960">MPAVDLSQLPEPAIIAEPDFEAILADTKAMMIASYPAEQREAVSAALELESEPLNVIAQTTAFREMLLRQRVNEGARACMLSHSAGTDLDNLAGNMNTKRLVITPATDTADAVMESDTSLRLRAQRAYDGLSVAGPSGAYEYFARSASGLVRDARAISPSPACVTVSILSTEGDGTVTEALLNTVRTVLNAEDTRPVADRLTVQSARIVTWRLNAKLYFYPGPESEPILAAAESSFRKWLAEQGLIGQDVALSAIAAALHVHGVQRVEIIEPTQNMAISDIQAARCESFTISEGGRNE</sequence>
<evidence type="ECO:0000259" key="2">
    <source>
        <dbReference type="Pfam" id="PF26079"/>
    </source>
</evidence>
<dbReference type="InterPro" id="IPR052726">
    <property type="entry name" value="Phage_Baseplate_Hub"/>
</dbReference>
<dbReference type="Pfam" id="PF26078">
    <property type="entry name" value="Baseplate_J_M"/>
    <property type="match status" value="1"/>
</dbReference>
<dbReference type="InterPro" id="IPR058531">
    <property type="entry name" value="Baseplate_J_M"/>
</dbReference>
<dbReference type="AlphaFoldDB" id="A0A078LLG7"/>
<dbReference type="PATRIC" id="fig|545.12.peg.4163"/>
<dbReference type="InterPro" id="IPR058530">
    <property type="entry name" value="Baseplate_J-like_C"/>
</dbReference>
<name>A0A078LLG7_CITKO</name>
<accession>A0A078LLG7</accession>
<dbReference type="InterPro" id="IPR014507">
    <property type="entry name" value="Baseplate_assembly_J_pred"/>
</dbReference>
<reference evidence="3" key="1">
    <citation type="submission" date="2014-06" db="EMBL/GenBank/DDBJ databases">
        <authorList>
            <person name="Urmite Genomes Urmite Genomes"/>
        </authorList>
    </citation>
    <scope>NUCLEOTIDE SEQUENCE</scope>
</reference>
<evidence type="ECO:0000259" key="1">
    <source>
        <dbReference type="Pfam" id="PF26078"/>
    </source>
</evidence>